<proteinExistence type="inferred from homology"/>
<dbReference type="EMBL" id="HBHQ01002407">
    <property type="protein sequence ID" value="CAD9809711.1"/>
    <property type="molecule type" value="Transcribed_RNA"/>
</dbReference>
<dbReference type="AlphaFoldDB" id="A0A7S2U8B4"/>
<comment type="similarity">
    <text evidence="1">Belongs to the sulfatase family.</text>
</comment>
<evidence type="ECO:0000313" key="5">
    <source>
        <dbReference type="EMBL" id="CAD9809711.1"/>
    </source>
</evidence>
<feature type="transmembrane region" description="Helical" evidence="3">
    <location>
        <begin position="43"/>
        <end position="61"/>
    </location>
</feature>
<evidence type="ECO:0000259" key="4">
    <source>
        <dbReference type="Pfam" id="PF00884"/>
    </source>
</evidence>
<feature type="domain" description="Sulfatase N-terminal" evidence="4">
    <location>
        <begin position="132"/>
        <end position="455"/>
    </location>
</feature>
<sequence>MPGNHAHIRELTMPDNPAHIRSPRRDRNESGDARMTPSRKTTLLLFVGSILGYSVASILHMHKGISEQPRVDAVSDLPLHIVNQKHEGTKSRVKELERLLEDAGDKKEATPAEEISHSTTTSSATPTKKPLNIVLLYADDWSYKTLGAAGNSFVKTPNLDRLAKTGVMFSHNCVTTSICWQSRATLYTGQYVSRHKAFKIESKEFLAEKRWNSTLYSLLSQNGYHNGFFGKWHHAFPPEGTFKESQFYYGDHWMKGPKMHVTEKNEKDGLRFLQNRPREKPFSLTVSFFATHALDGNPEQYIPMNSSMPLYENEVVPVPANANNASWDNLPYFFDHRNEGRYRWKARYDTPTKFQKMMKNYYRLATEVDTACGKIIDELERQGIMNETLVIFTTDNGNYHGEHQLADKWYAHEESIRVPLIVHDPRMPPSEAGIPNSDYTLNIDLAPTILSAAQIQPPDHMQGEDFSQLYIDPERTKSWRKEFYYEWQSTIFGKFHIPDVEALVRKDYKYIYWPQHKYEQLFHLPTDRLEENDLINVTEKQEIIKSMKVRFLDLKKAAL</sequence>
<protein>
    <recommendedName>
        <fullName evidence="4">Sulfatase N-terminal domain-containing protein</fullName>
    </recommendedName>
</protein>
<evidence type="ECO:0000256" key="1">
    <source>
        <dbReference type="ARBA" id="ARBA00008779"/>
    </source>
</evidence>
<feature type="region of interest" description="Disordered" evidence="2">
    <location>
        <begin position="1"/>
        <end position="36"/>
    </location>
</feature>
<feature type="compositionally biased region" description="Basic and acidic residues" evidence="2">
    <location>
        <begin position="23"/>
        <end position="32"/>
    </location>
</feature>
<dbReference type="SUPFAM" id="SSF53649">
    <property type="entry name" value="Alkaline phosphatase-like"/>
    <property type="match status" value="1"/>
</dbReference>
<organism evidence="5">
    <name type="scientific">Attheya septentrionalis</name>
    <dbReference type="NCBI Taxonomy" id="420275"/>
    <lineage>
        <taxon>Eukaryota</taxon>
        <taxon>Sar</taxon>
        <taxon>Stramenopiles</taxon>
        <taxon>Ochrophyta</taxon>
        <taxon>Bacillariophyta</taxon>
        <taxon>Coscinodiscophyceae</taxon>
        <taxon>Chaetocerotophycidae</taxon>
        <taxon>Chaetocerotales</taxon>
        <taxon>Attheyaceae</taxon>
        <taxon>Attheya</taxon>
    </lineage>
</organism>
<gene>
    <name evidence="5" type="ORF">ASEP1449_LOCUS1534</name>
</gene>
<dbReference type="InterPro" id="IPR000917">
    <property type="entry name" value="Sulfatase_N"/>
</dbReference>
<dbReference type="PANTHER" id="PTHR43108:SF6">
    <property type="entry name" value="N-SULPHOGLUCOSAMINE SULPHOHYDROLASE"/>
    <property type="match status" value="1"/>
</dbReference>
<accession>A0A7S2U8B4</accession>
<evidence type="ECO:0000256" key="3">
    <source>
        <dbReference type="SAM" id="Phobius"/>
    </source>
</evidence>
<dbReference type="PANTHER" id="PTHR43108">
    <property type="entry name" value="N-ACETYLGLUCOSAMINE-6-SULFATASE FAMILY MEMBER"/>
    <property type="match status" value="1"/>
</dbReference>
<feature type="region of interest" description="Disordered" evidence="2">
    <location>
        <begin position="102"/>
        <end position="125"/>
    </location>
</feature>
<reference evidence="5" key="1">
    <citation type="submission" date="2021-01" db="EMBL/GenBank/DDBJ databases">
        <authorList>
            <person name="Corre E."/>
            <person name="Pelletier E."/>
            <person name="Niang G."/>
            <person name="Scheremetjew M."/>
            <person name="Finn R."/>
            <person name="Kale V."/>
            <person name="Holt S."/>
            <person name="Cochrane G."/>
            <person name="Meng A."/>
            <person name="Brown T."/>
            <person name="Cohen L."/>
        </authorList>
    </citation>
    <scope>NUCLEOTIDE SEQUENCE</scope>
    <source>
        <strain evidence="5">CCMP2084</strain>
    </source>
</reference>
<evidence type="ECO:0000256" key="2">
    <source>
        <dbReference type="SAM" id="MobiDB-lite"/>
    </source>
</evidence>
<keyword evidence="3" id="KW-0472">Membrane</keyword>
<dbReference type="Pfam" id="PF00884">
    <property type="entry name" value="Sulfatase"/>
    <property type="match status" value="1"/>
</dbReference>
<dbReference type="Gene3D" id="3.40.720.10">
    <property type="entry name" value="Alkaline Phosphatase, subunit A"/>
    <property type="match status" value="1"/>
</dbReference>
<name>A0A7S2U8B4_9STRA</name>
<keyword evidence="3" id="KW-1133">Transmembrane helix</keyword>
<dbReference type="InterPro" id="IPR017850">
    <property type="entry name" value="Alkaline_phosphatase_core_sf"/>
</dbReference>
<feature type="compositionally biased region" description="Basic and acidic residues" evidence="2">
    <location>
        <begin position="102"/>
        <end position="116"/>
    </location>
</feature>
<keyword evidence="3" id="KW-0812">Transmembrane</keyword>